<organism evidence="1 2">
    <name type="scientific">Microbacterium capsulatum</name>
    <dbReference type="NCBI Taxonomy" id="3041921"/>
    <lineage>
        <taxon>Bacteria</taxon>
        <taxon>Bacillati</taxon>
        <taxon>Actinomycetota</taxon>
        <taxon>Actinomycetes</taxon>
        <taxon>Micrococcales</taxon>
        <taxon>Microbacteriaceae</taxon>
        <taxon>Microbacterium</taxon>
    </lineage>
</organism>
<name>A0ABU0XKM4_9MICO</name>
<gene>
    <name evidence="1" type="ORF">RBR11_10025</name>
</gene>
<evidence type="ECO:0000313" key="2">
    <source>
        <dbReference type="Proteomes" id="UP001230289"/>
    </source>
</evidence>
<sequence>MTTIVRNFSIPNDRPSAPMRGCRNRALPPFCRTCSARIAKTGLSSTSAIVDAMTSKVRVATYFAPSKAG</sequence>
<dbReference type="EMBL" id="JAVFCB010000005">
    <property type="protein sequence ID" value="MDQ4214250.1"/>
    <property type="molecule type" value="Genomic_DNA"/>
</dbReference>
<proteinExistence type="predicted"/>
<dbReference type="Proteomes" id="UP001230289">
    <property type="component" value="Unassembled WGS sequence"/>
</dbReference>
<protein>
    <submittedName>
        <fullName evidence="1">Uncharacterized protein</fullName>
    </submittedName>
</protein>
<evidence type="ECO:0000313" key="1">
    <source>
        <dbReference type="EMBL" id="MDQ4214250.1"/>
    </source>
</evidence>
<accession>A0ABU0XKM4</accession>
<reference evidence="1 2" key="1">
    <citation type="submission" date="2023-08" db="EMBL/GenBank/DDBJ databases">
        <title>Microbacterium sp. nov., isolated from a waste landfill.</title>
        <authorList>
            <person name="Wen W."/>
        </authorList>
    </citation>
    <scope>NUCLEOTIDE SEQUENCE [LARGE SCALE GENOMIC DNA]</scope>
    <source>
        <strain evidence="1 2">ASV81</strain>
    </source>
</reference>
<keyword evidence="2" id="KW-1185">Reference proteome</keyword>
<comment type="caution">
    <text evidence="1">The sequence shown here is derived from an EMBL/GenBank/DDBJ whole genome shotgun (WGS) entry which is preliminary data.</text>
</comment>